<dbReference type="EMBL" id="KF900850">
    <property type="protein sequence ID" value="AIF09060.1"/>
    <property type="molecule type" value="Genomic_DNA"/>
</dbReference>
<name>A0A075H1K5_9ARCH</name>
<dbReference type="InterPro" id="IPR052181">
    <property type="entry name" value="5hmC_binding"/>
</dbReference>
<feature type="domain" description="EVE" evidence="1">
    <location>
        <begin position="3"/>
        <end position="136"/>
    </location>
</feature>
<dbReference type="Pfam" id="PF01878">
    <property type="entry name" value="EVE"/>
    <property type="match status" value="1"/>
</dbReference>
<proteinExistence type="predicted"/>
<dbReference type="PANTHER" id="PTHR14087">
    <property type="entry name" value="THYMOCYTE NUCLEAR PROTEIN 1"/>
    <property type="match status" value="1"/>
</dbReference>
<dbReference type="AlphaFoldDB" id="A0A075H1K5"/>
<dbReference type="PANTHER" id="PTHR14087:SF7">
    <property type="entry name" value="THYMOCYTE NUCLEAR PROTEIN 1"/>
    <property type="match status" value="1"/>
</dbReference>
<dbReference type="InterPro" id="IPR015947">
    <property type="entry name" value="PUA-like_sf"/>
</dbReference>
<dbReference type="InterPro" id="IPR002740">
    <property type="entry name" value="EVE_domain"/>
</dbReference>
<evidence type="ECO:0000313" key="2">
    <source>
        <dbReference type="EMBL" id="AIF09060.1"/>
    </source>
</evidence>
<reference evidence="2" key="1">
    <citation type="journal article" date="2014" name="Genome Biol. Evol.">
        <title>Pangenome evidence for extensive interdomain horizontal transfer affecting lineage core and shell genes in uncultured planktonic thaumarchaeota and euryarchaeota.</title>
        <authorList>
            <person name="Deschamps P."/>
            <person name="Zivanovic Y."/>
            <person name="Moreira D."/>
            <person name="Rodriguez-Valera F."/>
            <person name="Lopez-Garcia P."/>
        </authorList>
    </citation>
    <scope>NUCLEOTIDE SEQUENCE</scope>
</reference>
<sequence>MVNYWLAKQEPSGPRGYHILDLKKDKTTVWDGIHNNLALKNMRGAKKGDQIMYYHTGVEKQVVGLMTITSDPYSNPKENNKRFIVVDVKFKKLFKTPVTLDEMKLQKSFKNWELLRIMRLSFMPVPENIWKIILKLSDK</sequence>
<dbReference type="SUPFAM" id="SSF88697">
    <property type="entry name" value="PUA domain-like"/>
    <property type="match status" value="1"/>
</dbReference>
<organism evidence="2">
    <name type="scientific">uncultured marine thaumarchaeote KM3_34_C02</name>
    <dbReference type="NCBI Taxonomy" id="1456129"/>
    <lineage>
        <taxon>Archaea</taxon>
        <taxon>Nitrososphaerota</taxon>
        <taxon>environmental samples</taxon>
    </lineage>
</organism>
<evidence type="ECO:0000259" key="1">
    <source>
        <dbReference type="Pfam" id="PF01878"/>
    </source>
</evidence>
<dbReference type="Gene3D" id="3.10.590.10">
    <property type="entry name" value="ph1033 like domains"/>
    <property type="match status" value="1"/>
</dbReference>
<accession>A0A075H1K5</accession>
<protein>
    <recommendedName>
        <fullName evidence="1">EVE domain-containing protein</fullName>
    </recommendedName>
</protein>